<keyword evidence="1" id="KW-0472">Membrane</keyword>
<proteinExistence type="predicted"/>
<gene>
    <name evidence="2" type="ORF">GCM10009789_26880</name>
</gene>
<keyword evidence="1" id="KW-0812">Transmembrane</keyword>
<dbReference type="RefSeq" id="WP_344213487.1">
    <property type="nucleotide sequence ID" value="NZ_BAAAOS010000018.1"/>
</dbReference>
<dbReference type="EMBL" id="BAAAOS010000018">
    <property type="protein sequence ID" value="GAA1571952.1"/>
    <property type="molecule type" value="Genomic_DNA"/>
</dbReference>
<feature type="transmembrane region" description="Helical" evidence="1">
    <location>
        <begin position="185"/>
        <end position="207"/>
    </location>
</feature>
<evidence type="ECO:0000256" key="1">
    <source>
        <dbReference type="SAM" id="Phobius"/>
    </source>
</evidence>
<evidence type="ECO:0000313" key="3">
    <source>
        <dbReference type="Proteomes" id="UP001500393"/>
    </source>
</evidence>
<evidence type="ECO:0000313" key="2">
    <source>
        <dbReference type="EMBL" id="GAA1571952.1"/>
    </source>
</evidence>
<reference evidence="3" key="1">
    <citation type="journal article" date="2019" name="Int. J. Syst. Evol. Microbiol.">
        <title>The Global Catalogue of Microorganisms (GCM) 10K type strain sequencing project: providing services to taxonomists for standard genome sequencing and annotation.</title>
        <authorList>
            <consortium name="The Broad Institute Genomics Platform"/>
            <consortium name="The Broad Institute Genome Sequencing Center for Infectious Disease"/>
            <person name="Wu L."/>
            <person name="Ma J."/>
        </authorList>
    </citation>
    <scope>NUCLEOTIDE SEQUENCE [LARGE SCALE GENOMIC DNA]</scope>
    <source>
        <strain evidence="3">JCM 14969</strain>
    </source>
</reference>
<dbReference type="Proteomes" id="UP001500393">
    <property type="component" value="Unassembled WGS sequence"/>
</dbReference>
<keyword evidence="3" id="KW-1185">Reference proteome</keyword>
<comment type="caution">
    <text evidence="2">The sequence shown here is derived from an EMBL/GenBank/DDBJ whole genome shotgun (WGS) entry which is preliminary data.</text>
</comment>
<feature type="transmembrane region" description="Helical" evidence="1">
    <location>
        <begin position="69"/>
        <end position="87"/>
    </location>
</feature>
<feature type="transmembrane region" description="Helical" evidence="1">
    <location>
        <begin position="103"/>
        <end position="122"/>
    </location>
</feature>
<keyword evidence="1" id="KW-1133">Transmembrane helix</keyword>
<protein>
    <submittedName>
        <fullName evidence="2">Uncharacterized protein</fullName>
    </submittedName>
</protein>
<feature type="transmembrane region" description="Helical" evidence="1">
    <location>
        <begin position="12"/>
        <end position="30"/>
    </location>
</feature>
<name>A0ABP4P1R6_9ACTN</name>
<sequence length="220" mass="23282">MSIQEHRTVVGSLALFAAGLGLLGAGNFVYFSYAEGRGSEQWILPLGYAAAALGVAGVVVAWQDRTARLLLAAALVVLDVILVWQVATNLDFRFVWEAGEGELVYLQVVLGLIALTLIATALQPARTQEAGPKGTPGAGRWMVRAVAYLGATLLTAYVVAMAGIAHHEDDCAGYDGDCFAALAGLVWGVIAVPVCLLLVLVIELVLWRRRKAARAVNDPV</sequence>
<accession>A0ABP4P1R6</accession>
<feature type="transmembrane region" description="Helical" evidence="1">
    <location>
        <begin position="42"/>
        <end position="62"/>
    </location>
</feature>
<organism evidence="2 3">
    <name type="scientific">Kribbella sancticallisti</name>
    <dbReference type="NCBI Taxonomy" id="460087"/>
    <lineage>
        <taxon>Bacteria</taxon>
        <taxon>Bacillati</taxon>
        <taxon>Actinomycetota</taxon>
        <taxon>Actinomycetes</taxon>
        <taxon>Propionibacteriales</taxon>
        <taxon>Kribbellaceae</taxon>
        <taxon>Kribbella</taxon>
    </lineage>
</organism>
<feature type="transmembrane region" description="Helical" evidence="1">
    <location>
        <begin position="143"/>
        <end position="165"/>
    </location>
</feature>